<evidence type="ECO:0000313" key="1">
    <source>
        <dbReference type="EMBL" id="MBP1930990.1"/>
    </source>
</evidence>
<comment type="caution">
    <text evidence="1">The sequence shown here is derived from an EMBL/GenBank/DDBJ whole genome shotgun (WGS) entry which is preliminary data.</text>
</comment>
<accession>A0ABS4GL52</accession>
<protein>
    <recommendedName>
        <fullName evidence="3">DUF1284 domain-containing protein</fullName>
    </recommendedName>
</protein>
<name>A0ABS4GL52_9BACL</name>
<reference evidence="1 2" key="1">
    <citation type="submission" date="2021-03" db="EMBL/GenBank/DDBJ databases">
        <title>Genomic Encyclopedia of Type Strains, Phase IV (KMG-IV): sequencing the most valuable type-strain genomes for metagenomic binning, comparative biology and taxonomic classification.</title>
        <authorList>
            <person name="Goeker M."/>
        </authorList>
    </citation>
    <scope>NUCLEOTIDE SEQUENCE [LARGE SCALE GENOMIC DNA]</scope>
    <source>
        <strain evidence="1 2">DSM 24738</strain>
    </source>
</reference>
<sequence length="139" mass="15928">MKILRGHHVLCIHGFQGMGYSSEFIDKMTEIVEDMRNEQMTFPVRVVQDLDEACFSCPNRGDGFCNAGEDSDDHVRNMDSRAMEHLGITHGEILDKNALIRLTARKIRTEDLNDICEGCSWLRYGVCKEGIRMLNQKFT</sequence>
<dbReference type="Pfam" id="PF06935">
    <property type="entry name" value="DUF1284"/>
    <property type="match status" value="1"/>
</dbReference>
<dbReference type="EMBL" id="JAGGKT010000002">
    <property type="protein sequence ID" value="MBP1930990.1"/>
    <property type="molecule type" value="Genomic_DNA"/>
</dbReference>
<gene>
    <name evidence="1" type="ORF">J2Z37_000987</name>
</gene>
<dbReference type="RefSeq" id="WP_209809095.1">
    <property type="nucleotide sequence ID" value="NZ_JAGGKT010000002.1"/>
</dbReference>
<evidence type="ECO:0000313" key="2">
    <source>
        <dbReference type="Proteomes" id="UP001519343"/>
    </source>
</evidence>
<dbReference type="Proteomes" id="UP001519343">
    <property type="component" value="Unassembled WGS sequence"/>
</dbReference>
<proteinExistence type="predicted"/>
<evidence type="ECO:0008006" key="3">
    <source>
        <dbReference type="Google" id="ProtNLM"/>
    </source>
</evidence>
<dbReference type="InterPro" id="IPR009702">
    <property type="entry name" value="DUF1284"/>
</dbReference>
<keyword evidence="2" id="KW-1185">Reference proteome</keyword>
<organism evidence="1 2">
    <name type="scientific">Ammoniphilus resinae</name>
    <dbReference type="NCBI Taxonomy" id="861532"/>
    <lineage>
        <taxon>Bacteria</taxon>
        <taxon>Bacillati</taxon>
        <taxon>Bacillota</taxon>
        <taxon>Bacilli</taxon>
        <taxon>Bacillales</taxon>
        <taxon>Paenibacillaceae</taxon>
        <taxon>Aneurinibacillus group</taxon>
        <taxon>Ammoniphilus</taxon>
    </lineage>
</organism>